<proteinExistence type="predicted"/>
<protein>
    <recommendedName>
        <fullName evidence="3">GTPase</fullName>
    </recommendedName>
</protein>
<dbReference type="Proteomes" id="UP000232638">
    <property type="component" value="Plasmid pTs417"/>
</dbReference>
<keyword evidence="1" id="KW-0614">Plasmid</keyword>
<dbReference type="KEGG" id="tsy:THSYN_29755"/>
<geneLocation type="plasmid" evidence="2">
    <name>pts417</name>
</geneLocation>
<organism evidence="1 2">
    <name type="scientific">Candidatus Thiodictyon syntrophicum</name>
    <dbReference type="NCBI Taxonomy" id="1166950"/>
    <lineage>
        <taxon>Bacteria</taxon>
        <taxon>Pseudomonadati</taxon>
        <taxon>Pseudomonadota</taxon>
        <taxon>Gammaproteobacteria</taxon>
        <taxon>Chromatiales</taxon>
        <taxon>Chromatiaceae</taxon>
        <taxon>Thiodictyon</taxon>
    </lineage>
</organism>
<gene>
    <name evidence="1" type="ORF">THSYN_29755</name>
</gene>
<dbReference type="AlphaFoldDB" id="A0A2K8UHU8"/>
<accession>A0A2K8UHU8</accession>
<keyword evidence="2" id="KW-1185">Reference proteome</keyword>
<reference evidence="1 2" key="1">
    <citation type="submission" date="2017-03" db="EMBL/GenBank/DDBJ databases">
        <title>Complete genome sequence of Candidatus 'Thiodictyon syntrophicum' sp. nov. strain Cad16T, a photolithoautotroph purple sulfur bacterium isolated from an alpine meromictic lake.</title>
        <authorList>
            <person name="Luedin S.M."/>
            <person name="Pothier J.F."/>
            <person name="Danza F."/>
            <person name="Storelli N."/>
            <person name="Wittwer M."/>
            <person name="Tonolla M."/>
        </authorList>
    </citation>
    <scope>NUCLEOTIDE SEQUENCE [LARGE SCALE GENOMIC DNA]</scope>
    <source>
        <strain evidence="1 2">Cad16T</strain>
        <plasmid evidence="2">Plasmid pts417</plasmid>
    </source>
</reference>
<sequence length="136" mass="15097">MNARPRLLFVYNADTGLFNTLADAAHKILSPQTYQCVLCKVTYGWFQERRAWRAFLDTLDADCEFLHRDELHARFPDVAVTLPAVLCLGDGQPTLCIDAQRLRACRDLDELMGLVRALCGAQSAEGSARAARGEAP</sequence>
<dbReference type="EMBL" id="CP020371">
    <property type="protein sequence ID" value="AUB85115.1"/>
    <property type="molecule type" value="Genomic_DNA"/>
</dbReference>
<evidence type="ECO:0008006" key="3">
    <source>
        <dbReference type="Google" id="ProtNLM"/>
    </source>
</evidence>
<dbReference type="RefSeq" id="WP_216644828.1">
    <property type="nucleotide sequence ID" value="NZ_CP020371.1"/>
</dbReference>
<name>A0A2K8UHU8_9GAMM</name>
<evidence type="ECO:0000313" key="2">
    <source>
        <dbReference type="Proteomes" id="UP000232638"/>
    </source>
</evidence>
<evidence type="ECO:0000313" key="1">
    <source>
        <dbReference type="EMBL" id="AUB85115.1"/>
    </source>
</evidence>